<reference evidence="2" key="1">
    <citation type="journal article" date="2020" name="Stud. Mycol.">
        <title>101 Dothideomycetes genomes: a test case for predicting lifestyles and emergence of pathogens.</title>
        <authorList>
            <person name="Haridas S."/>
            <person name="Albert R."/>
            <person name="Binder M."/>
            <person name="Bloem J."/>
            <person name="Labutti K."/>
            <person name="Salamov A."/>
            <person name="Andreopoulos B."/>
            <person name="Baker S."/>
            <person name="Barry K."/>
            <person name="Bills G."/>
            <person name="Bluhm B."/>
            <person name="Cannon C."/>
            <person name="Castanera R."/>
            <person name="Culley D."/>
            <person name="Daum C."/>
            <person name="Ezra D."/>
            <person name="Gonzalez J."/>
            <person name="Henrissat B."/>
            <person name="Kuo A."/>
            <person name="Liang C."/>
            <person name="Lipzen A."/>
            <person name="Lutzoni F."/>
            <person name="Magnuson J."/>
            <person name="Mondo S."/>
            <person name="Nolan M."/>
            <person name="Ohm R."/>
            <person name="Pangilinan J."/>
            <person name="Park H.-J."/>
            <person name="Ramirez L."/>
            <person name="Alfaro M."/>
            <person name="Sun H."/>
            <person name="Tritt A."/>
            <person name="Yoshinaga Y."/>
            <person name="Zwiers L.-H."/>
            <person name="Turgeon B."/>
            <person name="Goodwin S."/>
            <person name="Spatafora J."/>
            <person name="Crous P."/>
            <person name="Grigoriev I."/>
        </authorList>
    </citation>
    <scope>NUCLEOTIDE SEQUENCE</scope>
    <source>
        <strain evidence="2">CBS 116005</strain>
    </source>
</reference>
<accession>A0A6G1LFI1</accession>
<feature type="region of interest" description="Disordered" evidence="1">
    <location>
        <begin position="59"/>
        <end position="87"/>
    </location>
</feature>
<evidence type="ECO:0000313" key="2">
    <source>
        <dbReference type="EMBL" id="KAF2771647.1"/>
    </source>
</evidence>
<dbReference type="AlphaFoldDB" id="A0A6G1LFI1"/>
<keyword evidence="3" id="KW-1185">Reference proteome</keyword>
<sequence length="188" mass="21014">MVELRVSEKAAAQRTSRLVTRQTLQSARWRNCIGTQSAWQEAWLVRLCTIAAFDAEGVRHMGTPSPTQERTMISSGATRSEAKQSENISRAHCTSDRLARRRMSVDGTASAFAKAVRALSWYFILRLLVATTLLICQVERPPLPLAVVEVFGVPRRLEERKIKYAPESPIGLGKDSWRNHDASVACFS</sequence>
<feature type="compositionally biased region" description="Polar residues" evidence="1">
    <location>
        <begin position="64"/>
        <end position="78"/>
    </location>
</feature>
<proteinExistence type="predicted"/>
<protein>
    <submittedName>
        <fullName evidence="2">Uncharacterized protein</fullName>
    </submittedName>
</protein>
<organism evidence="2 3">
    <name type="scientific">Teratosphaeria nubilosa</name>
    <dbReference type="NCBI Taxonomy" id="161662"/>
    <lineage>
        <taxon>Eukaryota</taxon>
        <taxon>Fungi</taxon>
        <taxon>Dikarya</taxon>
        <taxon>Ascomycota</taxon>
        <taxon>Pezizomycotina</taxon>
        <taxon>Dothideomycetes</taxon>
        <taxon>Dothideomycetidae</taxon>
        <taxon>Mycosphaerellales</taxon>
        <taxon>Teratosphaeriaceae</taxon>
        <taxon>Teratosphaeria</taxon>
    </lineage>
</organism>
<dbReference type="EMBL" id="ML995818">
    <property type="protein sequence ID" value="KAF2771647.1"/>
    <property type="molecule type" value="Genomic_DNA"/>
</dbReference>
<dbReference type="Proteomes" id="UP000799436">
    <property type="component" value="Unassembled WGS sequence"/>
</dbReference>
<evidence type="ECO:0000313" key="3">
    <source>
        <dbReference type="Proteomes" id="UP000799436"/>
    </source>
</evidence>
<gene>
    <name evidence="2" type="ORF">EJ03DRAFT_20959</name>
</gene>
<name>A0A6G1LFI1_9PEZI</name>
<evidence type="ECO:0000256" key="1">
    <source>
        <dbReference type="SAM" id="MobiDB-lite"/>
    </source>
</evidence>